<evidence type="ECO:0000313" key="9">
    <source>
        <dbReference type="EMBL" id="MXQ52713.1"/>
    </source>
</evidence>
<keyword evidence="3 6" id="KW-0812">Transmembrane</keyword>
<evidence type="ECO:0000259" key="7">
    <source>
        <dbReference type="Pfam" id="PF25990"/>
    </source>
</evidence>
<evidence type="ECO:0000256" key="2">
    <source>
        <dbReference type="ARBA" id="ARBA00009477"/>
    </source>
</evidence>
<dbReference type="InterPro" id="IPR011053">
    <property type="entry name" value="Single_hybrid_motif"/>
</dbReference>
<sequence>MKTGRLIAINTIVFLIVVAVGIAGISYYRNTTEFISTENAKVTGDMIPITSITAAKITDWTATVGKQVTENEVIGKVTGTSTTSITSPIAGTIVLNKGIKGSTVAPGQTLAQVVDLNKLYIIANIEETEIKNVSIGQEVDVVVDVEEGTTIDGKVTEIGRATNSEFSLLPSQNASGDYTKEVEYVPVKIELENYSDQIVPGMNATVNIHR</sequence>
<gene>
    <name evidence="9" type="ORF">GSM42_03000</name>
</gene>
<dbReference type="SUPFAM" id="SSF51230">
    <property type="entry name" value="Single hybrid motif"/>
    <property type="match status" value="1"/>
</dbReference>
<dbReference type="GO" id="GO:0016020">
    <property type="term" value="C:membrane"/>
    <property type="evidence" value="ECO:0007669"/>
    <property type="project" value="UniProtKB-SubCell"/>
</dbReference>
<dbReference type="Proteomes" id="UP000430692">
    <property type="component" value="Unassembled WGS sequence"/>
</dbReference>
<dbReference type="InterPro" id="IPR058635">
    <property type="entry name" value="BSH_YhbJ"/>
</dbReference>
<comment type="similarity">
    <text evidence="2">Belongs to the membrane fusion protein (MFP) (TC 8.A.1) family.</text>
</comment>
<proteinExistence type="inferred from homology"/>
<keyword evidence="5 6" id="KW-0472">Membrane</keyword>
<organism evidence="9 10">
    <name type="scientific">Shimazuella alba</name>
    <dbReference type="NCBI Taxonomy" id="2690964"/>
    <lineage>
        <taxon>Bacteria</taxon>
        <taxon>Bacillati</taxon>
        <taxon>Bacillota</taxon>
        <taxon>Bacilli</taxon>
        <taxon>Bacillales</taxon>
        <taxon>Thermoactinomycetaceae</taxon>
        <taxon>Shimazuella</taxon>
    </lineage>
</organism>
<dbReference type="Pfam" id="PF25990">
    <property type="entry name" value="Beta-barrel_YknX"/>
    <property type="match status" value="1"/>
</dbReference>
<protein>
    <submittedName>
        <fullName evidence="9">HlyD family efflux transporter periplasmic adaptor subunit</fullName>
    </submittedName>
</protein>
<dbReference type="SUPFAM" id="SSF111369">
    <property type="entry name" value="HlyD-like secretion proteins"/>
    <property type="match status" value="1"/>
</dbReference>
<reference evidence="9 10" key="1">
    <citation type="submission" date="2019-12" db="EMBL/GenBank/DDBJ databases">
        <title>Whole-genome analyses of novel actinobacteria.</title>
        <authorList>
            <person name="Sahin N."/>
            <person name="Saygin H."/>
        </authorList>
    </citation>
    <scope>NUCLEOTIDE SEQUENCE [LARGE SCALE GENOMIC DNA]</scope>
    <source>
        <strain evidence="9 10">KC615</strain>
    </source>
</reference>
<dbReference type="Pfam" id="PF25997">
    <property type="entry name" value="BSH_YhbJ"/>
    <property type="match status" value="1"/>
</dbReference>
<name>A0A6I4VNU5_9BACL</name>
<dbReference type="PANTHER" id="PTHR30386">
    <property type="entry name" value="MEMBRANE FUSION SUBUNIT OF EMRAB-TOLC MULTIDRUG EFFLUX PUMP"/>
    <property type="match status" value="1"/>
</dbReference>
<dbReference type="EMBL" id="WUUL01000002">
    <property type="protein sequence ID" value="MXQ52713.1"/>
    <property type="molecule type" value="Genomic_DNA"/>
</dbReference>
<dbReference type="InterPro" id="IPR050739">
    <property type="entry name" value="MFP"/>
</dbReference>
<comment type="caution">
    <text evidence="9">The sequence shown here is derived from an EMBL/GenBank/DDBJ whole genome shotgun (WGS) entry which is preliminary data.</text>
</comment>
<evidence type="ECO:0000256" key="1">
    <source>
        <dbReference type="ARBA" id="ARBA00004167"/>
    </source>
</evidence>
<evidence type="ECO:0000256" key="5">
    <source>
        <dbReference type="ARBA" id="ARBA00023136"/>
    </source>
</evidence>
<evidence type="ECO:0000313" key="10">
    <source>
        <dbReference type="Proteomes" id="UP000430692"/>
    </source>
</evidence>
<evidence type="ECO:0000256" key="6">
    <source>
        <dbReference type="SAM" id="Phobius"/>
    </source>
</evidence>
<dbReference type="RefSeq" id="WP_160799864.1">
    <property type="nucleotide sequence ID" value="NZ_WUUL01000002.1"/>
</dbReference>
<evidence type="ECO:0000256" key="4">
    <source>
        <dbReference type="ARBA" id="ARBA00022989"/>
    </source>
</evidence>
<keyword evidence="4 6" id="KW-1133">Transmembrane helix</keyword>
<dbReference type="Gene3D" id="2.40.30.170">
    <property type="match status" value="1"/>
</dbReference>
<comment type="subcellular location">
    <subcellularLocation>
        <location evidence="1">Membrane</location>
        <topology evidence="1">Single-pass membrane protein</topology>
    </subcellularLocation>
</comment>
<feature type="transmembrane region" description="Helical" evidence="6">
    <location>
        <begin position="7"/>
        <end position="28"/>
    </location>
</feature>
<keyword evidence="10" id="KW-1185">Reference proteome</keyword>
<feature type="domain" description="YknX-like beta-barrel" evidence="7">
    <location>
        <begin position="121"/>
        <end position="208"/>
    </location>
</feature>
<dbReference type="PANTHER" id="PTHR30386:SF26">
    <property type="entry name" value="TRANSPORT PROTEIN COMB"/>
    <property type="match status" value="1"/>
</dbReference>
<evidence type="ECO:0000256" key="3">
    <source>
        <dbReference type="ARBA" id="ARBA00022692"/>
    </source>
</evidence>
<accession>A0A6I4VNU5</accession>
<dbReference type="AlphaFoldDB" id="A0A6I4VNU5"/>
<evidence type="ECO:0000259" key="8">
    <source>
        <dbReference type="Pfam" id="PF25997"/>
    </source>
</evidence>
<dbReference type="InterPro" id="IPR058636">
    <property type="entry name" value="Beta-barrel_YknX"/>
</dbReference>
<feature type="domain" description="YhbJ barrel-sandwich hybrid" evidence="8">
    <location>
        <begin position="45"/>
        <end position="115"/>
    </location>
</feature>